<protein>
    <submittedName>
        <fullName evidence="1">AlNc14C276G10041 protein</fullName>
    </submittedName>
</protein>
<dbReference type="EMBL" id="FR824321">
    <property type="protein sequence ID" value="CCA25114.1"/>
    <property type="molecule type" value="Genomic_DNA"/>
</dbReference>
<gene>
    <name evidence="1" type="primary">AlNc14C276G10041</name>
    <name evidence="1" type="ORF">ALNC14_112580</name>
</gene>
<name>F0WUN3_9STRA</name>
<dbReference type="AlphaFoldDB" id="F0WUN3"/>
<reference evidence="1" key="2">
    <citation type="submission" date="2011-02" db="EMBL/GenBank/DDBJ databases">
        <authorList>
            <person name="MacLean D."/>
        </authorList>
    </citation>
    <scope>NUCLEOTIDE SEQUENCE</scope>
</reference>
<sequence>MHFPNSFPYSLSIHFEIHSSGIWCGTLYTLRLKVFYHTEPQGEVITGAGLLGAKISLLYRGHESSSDPPYLLIVQMISIVTSTTVEDHVGIQRLSNPFFTFTRLLCPMTASDADGLKCHGSVVIINA</sequence>
<proteinExistence type="predicted"/>
<accession>F0WUN3</accession>
<evidence type="ECO:0000313" key="1">
    <source>
        <dbReference type="EMBL" id="CCA25114.1"/>
    </source>
</evidence>
<organism evidence="1">
    <name type="scientific">Albugo laibachii Nc14</name>
    <dbReference type="NCBI Taxonomy" id="890382"/>
    <lineage>
        <taxon>Eukaryota</taxon>
        <taxon>Sar</taxon>
        <taxon>Stramenopiles</taxon>
        <taxon>Oomycota</taxon>
        <taxon>Peronosporomycetes</taxon>
        <taxon>Albuginales</taxon>
        <taxon>Albuginaceae</taxon>
        <taxon>Albugo</taxon>
    </lineage>
</organism>
<dbReference type="HOGENOM" id="CLU_1974641_0_0_1"/>
<reference evidence="1" key="1">
    <citation type="journal article" date="2011" name="PLoS Biol.">
        <title>Gene gain and loss during evolution of obligate parasitism in the white rust pathogen of Arabidopsis thaliana.</title>
        <authorList>
            <person name="Kemen E."/>
            <person name="Gardiner A."/>
            <person name="Schultz-Larsen T."/>
            <person name="Kemen A.C."/>
            <person name="Balmuth A.L."/>
            <person name="Robert-Seilaniantz A."/>
            <person name="Bailey K."/>
            <person name="Holub E."/>
            <person name="Studholme D.J."/>
            <person name="Maclean D."/>
            <person name="Jones J.D."/>
        </authorList>
    </citation>
    <scope>NUCLEOTIDE SEQUENCE</scope>
</reference>